<accession>A0ABD3UE28</accession>
<dbReference type="Pfam" id="PF13650">
    <property type="entry name" value="Asp_protease_2"/>
    <property type="match status" value="1"/>
</dbReference>
<comment type="caution">
    <text evidence="1">The sequence shown here is derived from an EMBL/GenBank/DDBJ whole genome shotgun (WGS) entry which is preliminary data.</text>
</comment>
<dbReference type="AlphaFoldDB" id="A0ABD3UE28"/>
<dbReference type="Gene3D" id="2.40.70.10">
    <property type="entry name" value="Acid Proteases"/>
    <property type="match status" value="1"/>
</dbReference>
<organism evidence="1 2">
    <name type="scientific">Sinanodonta woodiana</name>
    <name type="common">Chinese pond mussel</name>
    <name type="synonym">Anodonta woodiana</name>
    <dbReference type="NCBI Taxonomy" id="1069815"/>
    <lineage>
        <taxon>Eukaryota</taxon>
        <taxon>Metazoa</taxon>
        <taxon>Spiralia</taxon>
        <taxon>Lophotrochozoa</taxon>
        <taxon>Mollusca</taxon>
        <taxon>Bivalvia</taxon>
        <taxon>Autobranchia</taxon>
        <taxon>Heteroconchia</taxon>
        <taxon>Palaeoheterodonta</taxon>
        <taxon>Unionida</taxon>
        <taxon>Unionoidea</taxon>
        <taxon>Unionidae</taxon>
        <taxon>Unioninae</taxon>
        <taxon>Sinanodonta</taxon>
    </lineage>
</organism>
<dbReference type="CDD" id="cd00303">
    <property type="entry name" value="retropepsin_like"/>
    <property type="match status" value="1"/>
</dbReference>
<protein>
    <submittedName>
        <fullName evidence="1">Uncharacterized protein</fullName>
    </submittedName>
</protein>
<sequence>MKEGPTDIMVSNVNDSNHGFFVCAKIQNYKVPLLVDNDASVTIISHKFKEKLSSMEKLQIEPVKLDLVTATGDRRPLLGKCWIDLSLGNQTLRHEVLIANIEQNGILGLDFMTRHVIDILLNKKNCIK</sequence>
<name>A0ABD3UE28_SINWO</name>
<evidence type="ECO:0000313" key="1">
    <source>
        <dbReference type="EMBL" id="KAL3846718.1"/>
    </source>
</evidence>
<keyword evidence="2" id="KW-1185">Reference proteome</keyword>
<reference evidence="1 2" key="1">
    <citation type="submission" date="2024-11" db="EMBL/GenBank/DDBJ databases">
        <title>Chromosome-level genome assembly of the freshwater bivalve Anodonta woodiana.</title>
        <authorList>
            <person name="Chen X."/>
        </authorList>
    </citation>
    <scope>NUCLEOTIDE SEQUENCE [LARGE SCALE GENOMIC DNA]</scope>
    <source>
        <strain evidence="1">MN2024</strain>
        <tissue evidence="1">Gills</tissue>
    </source>
</reference>
<gene>
    <name evidence="1" type="ORF">ACJMK2_017684</name>
</gene>
<dbReference type="EMBL" id="JBJQND010000016">
    <property type="protein sequence ID" value="KAL3846718.1"/>
    <property type="molecule type" value="Genomic_DNA"/>
</dbReference>
<proteinExistence type="predicted"/>
<dbReference type="Proteomes" id="UP001634394">
    <property type="component" value="Unassembled WGS sequence"/>
</dbReference>
<dbReference type="InterPro" id="IPR021109">
    <property type="entry name" value="Peptidase_aspartic_dom_sf"/>
</dbReference>
<evidence type="ECO:0000313" key="2">
    <source>
        <dbReference type="Proteomes" id="UP001634394"/>
    </source>
</evidence>
<dbReference type="SUPFAM" id="SSF50630">
    <property type="entry name" value="Acid proteases"/>
    <property type="match status" value="1"/>
</dbReference>